<dbReference type="SUPFAM" id="SSF56300">
    <property type="entry name" value="Metallo-dependent phosphatases"/>
    <property type="match status" value="1"/>
</dbReference>
<dbReference type="PANTHER" id="PTHR31302:SF31">
    <property type="entry name" value="PHOSPHODIESTERASE YAEI"/>
    <property type="match status" value="1"/>
</dbReference>
<dbReference type="Proteomes" id="UP000632377">
    <property type="component" value="Unassembled WGS sequence"/>
</dbReference>
<evidence type="ECO:0000256" key="2">
    <source>
        <dbReference type="ARBA" id="ARBA00022801"/>
    </source>
</evidence>
<evidence type="ECO:0000313" key="5">
    <source>
        <dbReference type="Proteomes" id="UP000632377"/>
    </source>
</evidence>
<protein>
    <submittedName>
        <fullName evidence="4">Metallophosphoesterase</fullName>
    </submittedName>
</protein>
<sequence>MFIKILGALIILTIIDIYFETNFTKINRVRLKTKKQLPEQGLKIVQITDYHNFKHNKRILKLISHIKPDIIVITGDLIDKRTKDYSNVYNFVELLITFNKNVYYVPGNHELKSGNMDSFLEELERRRVKVLLNNNESLIIGNKKINICGIDYSSSKKGNLEKTVSNINEDLYTILLCHKPDIVKHYKNMPCDLILCGHTHGGQIRIPIIGALIAPDQGFKPKYNKGIYEIGEKSLLYIDSGVGTTRLPIRLCNRSQISLIDIENKGDTNDYRKQLDF</sequence>
<gene>
    <name evidence="4" type="ORF">JK636_16955</name>
</gene>
<comment type="caution">
    <text evidence="4">The sequence shown here is derived from an EMBL/GenBank/DDBJ whole genome shotgun (WGS) entry which is preliminary data.</text>
</comment>
<dbReference type="InterPro" id="IPR051158">
    <property type="entry name" value="Metallophosphoesterase_sf"/>
</dbReference>
<keyword evidence="1" id="KW-0479">Metal-binding</keyword>
<evidence type="ECO:0000256" key="1">
    <source>
        <dbReference type="ARBA" id="ARBA00022723"/>
    </source>
</evidence>
<dbReference type="InterPro" id="IPR029052">
    <property type="entry name" value="Metallo-depent_PP-like"/>
</dbReference>
<dbReference type="RefSeq" id="WP_202750163.1">
    <property type="nucleotide sequence ID" value="NZ_JAESWC010000014.1"/>
</dbReference>
<evidence type="ECO:0000259" key="3">
    <source>
        <dbReference type="Pfam" id="PF00149"/>
    </source>
</evidence>
<evidence type="ECO:0000313" key="4">
    <source>
        <dbReference type="EMBL" id="MBL4937412.1"/>
    </source>
</evidence>
<keyword evidence="5" id="KW-1185">Reference proteome</keyword>
<proteinExistence type="predicted"/>
<dbReference type="PANTHER" id="PTHR31302">
    <property type="entry name" value="TRANSMEMBRANE PROTEIN WITH METALLOPHOSPHOESTERASE DOMAIN-RELATED"/>
    <property type="match status" value="1"/>
</dbReference>
<name>A0ABS1TDF8_9CLOT</name>
<feature type="domain" description="Calcineurin-like phosphoesterase" evidence="3">
    <location>
        <begin position="42"/>
        <end position="201"/>
    </location>
</feature>
<dbReference type="InterPro" id="IPR004843">
    <property type="entry name" value="Calcineurin-like_PHP"/>
</dbReference>
<dbReference type="Pfam" id="PF00149">
    <property type="entry name" value="Metallophos"/>
    <property type="match status" value="1"/>
</dbReference>
<organism evidence="4 5">
    <name type="scientific">Clostridium rhizosphaerae</name>
    <dbReference type="NCBI Taxonomy" id="2803861"/>
    <lineage>
        <taxon>Bacteria</taxon>
        <taxon>Bacillati</taxon>
        <taxon>Bacillota</taxon>
        <taxon>Clostridia</taxon>
        <taxon>Eubacteriales</taxon>
        <taxon>Clostridiaceae</taxon>
        <taxon>Clostridium</taxon>
    </lineage>
</organism>
<accession>A0ABS1TDF8</accession>
<dbReference type="EMBL" id="JAESWC010000014">
    <property type="protein sequence ID" value="MBL4937412.1"/>
    <property type="molecule type" value="Genomic_DNA"/>
</dbReference>
<reference evidence="4 5" key="1">
    <citation type="submission" date="2021-01" db="EMBL/GenBank/DDBJ databases">
        <title>Genome public.</title>
        <authorList>
            <person name="Liu C."/>
            <person name="Sun Q."/>
        </authorList>
    </citation>
    <scope>NUCLEOTIDE SEQUENCE [LARGE SCALE GENOMIC DNA]</scope>
    <source>
        <strain evidence="4 5">YIM B02515</strain>
    </source>
</reference>
<dbReference type="Gene3D" id="3.60.21.10">
    <property type="match status" value="1"/>
</dbReference>
<keyword evidence="2" id="KW-0378">Hydrolase</keyword>
<dbReference type="CDD" id="cd07385">
    <property type="entry name" value="MPP_YkuE_C"/>
    <property type="match status" value="1"/>
</dbReference>